<sequence>MVVAVLQNNKGFTLIEMMVSLFIFSVALLGLVASMITVKKMNMRNNVRNIAIEQVNNEIEKLRAYGFNKIDNLIGSCENIECSPANDNCSIKAQYRNTWISIGKSFTVNTSGTTKKIVITSCWELFGKKYTYTTQTYIAKDIQ</sequence>
<dbReference type="EMBL" id="AP011529">
    <property type="protein sequence ID" value="BAI80336.1"/>
    <property type="molecule type" value="Genomic_DNA"/>
</dbReference>
<dbReference type="PROSITE" id="PS00409">
    <property type="entry name" value="PROKAR_NTER_METHYL"/>
    <property type="match status" value="1"/>
</dbReference>
<dbReference type="OrthoDB" id="14910at2"/>
<keyword evidence="1" id="KW-0812">Transmembrane</keyword>
<dbReference type="STRING" id="639282.DEFDS_0860"/>
<feature type="transmembrane region" description="Helical" evidence="1">
    <location>
        <begin position="12"/>
        <end position="38"/>
    </location>
</feature>
<dbReference type="Pfam" id="PF07963">
    <property type="entry name" value="N_methyl"/>
    <property type="match status" value="1"/>
</dbReference>
<dbReference type="HOGENOM" id="CLU_1802951_0_0_0"/>
<name>D3PCL3_DEFDS</name>
<evidence type="ECO:0008006" key="4">
    <source>
        <dbReference type="Google" id="ProtNLM"/>
    </source>
</evidence>
<dbReference type="KEGG" id="ddf:DEFDS_0860"/>
<evidence type="ECO:0000313" key="2">
    <source>
        <dbReference type="EMBL" id="BAI80336.1"/>
    </source>
</evidence>
<dbReference type="InterPro" id="IPR012902">
    <property type="entry name" value="N_methyl_site"/>
</dbReference>
<dbReference type="NCBIfam" id="TIGR02532">
    <property type="entry name" value="IV_pilin_GFxxxE"/>
    <property type="match status" value="1"/>
</dbReference>
<dbReference type="AlphaFoldDB" id="D3PCL3"/>
<reference evidence="2 3" key="1">
    <citation type="journal article" date="2010" name="DNA Res.">
        <title>Bacterial lifestyle in a deep-sea hydrothermal vent chimney revealed by the genome sequence of the thermophilic bacterium Deferribacter desulfuricans SSM1.</title>
        <authorList>
            <person name="Takaki Y."/>
            <person name="Shimamura S."/>
            <person name="Nakagawa S."/>
            <person name="Fukuhara Y."/>
            <person name="Horikawa H."/>
            <person name="Ankai A."/>
            <person name="Harada T."/>
            <person name="Hosoyama A."/>
            <person name="Oguchi A."/>
            <person name="Fukui S."/>
            <person name="Fujita N."/>
            <person name="Takami H."/>
            <person name="Takai K."/>
        </authorList>
    </citation>
    <scope>NUCLEOTIDE SEQUENCE [LARGE SCALE GENOMIC DNA]</scope>
    <source>
        <strain evidence="3">DSM 14783 / JCM 11476 / NBRC 101012 / SSM1</strain>
    </source>
</reference>
<evidence type="ECO:0000256" key="1">
    <source>
        <dbReference type="SAM" id="Phobius"/>
    </source>
</evidence>
<gene>
    <name evidence="2" type="ordered locus">DEFDS_0860</name>
</gene>
<dbReference type="Proteomes" id="UP000001520">
    <property type="component" value="Chromosome"/>
</dbReference>
<organism evidence="2 3">
    <name type="scientific">Deferribacter desulfuricans (strain DSM 14783 / JCM 11476 / NBRC 101012 / SSM1)</name>
    <dbReference type="NCBI Taxonomy" id="639282"/>
    <lineage>
        <taxon>Bacteria</taxon>
        <taxon>Pseudomonadati</taxon>
        <taxon>Deferribacterota</taxon>
        <taxon>Deferribacteres</taxon>
        <taxon>Deferribacterales</taxon>
        <taxon>Deferribacteraceae</taxon>
        <taxon>Deferribacter</taxon>
    </lineage>
</organism>
<keyword evidence="1" id="KW-0472">Membrane</keyword>
<proteinExistence type="predicted"/>
<accession>D3PCL3</accession>
<keyword evidence="3" id="KW-1185">Reference proteome</keyword>
<evidence type="ECO:0000313" key="3">
    <source>
        <dbReference type="Proteomes" id="UP000001520"/>
    </source>
</evidence>
<dbReference type="eggNOG" id="COG4967">
    <property type="taxonomic scope" value="Bacteria"/>
</dbReference>
<protein>
    <recommendedName>
        <fullName evidence="4">Prepilin-type N-terminal cleavage/methylation domain-containing protein</fullName>
    </recommendedName>
</protein>
<keyword evidence="1" id="KW-1133">Transmembrane helix</keyword>